<gene>
    <name evidence="2" type="ORF">M501DRAFT_1020571</name>
</gene>
<evidence type="ECO:0000256" key="1">
    <source>
        <dbReference type="SAM" id="MobiDB-lite"/>
    </source>
</evidence>
<feature type="compositionally biased region" description="Polar residues" evidence="1">
    <location>
        <begin position="11"/>
        <end position="39"/>
    </location>
</feature>
<dbReference type="AlphaFoldDB" id="A0A9P4S496"/>
<name>A0A9P4S496_9PEZI</name>
<dbReference type="Proteomes" id="UP000799429">
    <property type="component" value="Unassembled WGS sequence"/>
</dbReference>
<sequence length="77" mass="8160">MGVIGQAIGSGLQSSRASALQGTRSHPSSSTKAASTSLHGTRRQIYRATGRSQSLRTARTVGVYRLLILDGHESHLN</sequence>
<protein>
    <submittedName>
        <fullName evidence="2">Uncharacterized protein</fullName>
    </submittedName>
</protein>
<keyword evidence="3" id="KW-1185">Reference proteome</keyword>
<evidence type="ECO:0000313" key="3">
    <source>
        <dbReference type="Proteomes" id="UP000799429"/>
    </source>
</evidence>
<feature type="region of interest" description="Disordered" evidence="1">
    <location>
        <begin position="1"/>
        <end position="52"/>
    </location>
</feature>
<proteinExistence type="predicted"/>
<dbReference type="EMBL" id="MU006115">
    <property type="protein sequence ID" value="KAF2834783.1"/>
    <property type="molecule type" value="Genomic_DNA"/>
</dbReference>
<reference evidence="2" key="1">
    <citation type="journal article" date="2020" name="Stud. Mycol.">
        <title>101 Dothideomycetes genomes: a test case for predicting lifestyles and emergence of pathogens.</title>
        <authorList>
            <person name="Haridas S."/>
            <person name="Albert R."/>
            <person name="Binder M."/>
            <person name="Bloem J."/>
            <person name="Labutti K."/>
            <person name="Salamov A."/>
            <person name="Andreopoulos B."/>
            <person name="Baker S."/>
            <person name="Barry K."/>
            <person name="Bills G."/>
            <person name="Bluhm B."/>
            <person name="Cannon C."/>
            <person name="Castanera R."/>
            <person name="Culley D."/>
            <person name="Daum C."/>
            <person name="Ezra D."/>
            <person name="Gonzalez J."/>
            <person name="Henrissat B."/>
            <person name="Kuo A."/>
            <person name="Liang C."/>
            <person name="Lipzen A."/>
            <person name="Lutzoni F."/>
            <person name="Magnuson J."/>
            <person name="Mondo S."/>
            <person name="Nolan M."/>
            <person name="Ohm R."/>
            <person name="Pangilinan J."/>
            <person name="Park H.-J."/>
            <person name="Ramirez L."/>
            <person name="Alfaro M."/>
            <person name="Sun H."/>
            <person name="Tritt A."/>
            <person name="Yoshinaga Y."/>
            <person name="Zwiers L.-H."/>
            <person name="Turgeon B."/>
            <person name="Goodwin S."/>
            <person name="Spatafora J."/>
            <person name="Crous P."/>
            <person name="Grigoriev I."/>
        </authorList>
    </citation>
    <scope>NUCLEOTIDE SEQUENCE</scope>
    <source>
        <strain evidence="2">CBS 101060</strain>
    </source>
</reference>
<comment type="caution">
    <text evidence="2">The sequence shown here is derived from an EMBL/GenBank/DDBJ whole genome shotgun (WGS) entry which is preliminary data.</text>
</comment>
<accession>A0A9P4S496</accession>
<organism evidence="2 3">
    <name type="scientific">Patellaria atrata CBS 101060</name>
    <dbReference type="NCBI Taxonomy" id="1346257"/>
    <lineage>
        <taxon>Eukaryota</taxon>
        <taxon>Fungi</taxon>
        <taxon>Dikarya</taxon>
        <taxon>Ascomycota</taxon>
        <taxon>Pezizomycotina</taxon>
        <taxon>Dothideomycetes</taxon>
        <taxon>Dothideomycetes incertae sedis</taxon>
        <taxon>Patellariales</taxon>
        <taxon>Patellariaceae</taxon>
        <taxon>Patellaria</taxon>
    </lineage>
</organism>
<evidence type="ECO:0000313" key="2">
    <source>
        <dbReference type="EMBL" id="KAF2834783.1"/>
    </source>
</evidence>